<dbReference type="Gene3D" id="3.30.565.10">
    <property type="entry name" value="Histidine kinase-like ATPase, C-terminal domain"/>
    <property type="match status" value="1"/>
</dbReference>
<evidence type="ECO:0000256" key="4">
    <source>
        <dbReference type="SAM" id="Phobius"/>
    </source>
</evidence>
<keyword evidence="4" id="KW-0472">Membrane</keyword>
<dbReference type="Pfam" id="PF02518">
    <property type="entry name" value="HATPase_c"/>
    <property type="match status" value="1"/>
</dbReference>
<proteinExistence type="predicted"/>
<evidence type="ECO:0000259" key="5">
    <source>
        <dbReference type="PROSITE" id="PS50109"/>
    </source>
</evidence>
<evidence type="ECO:0000256" key="1">
    <source>
        <dbReference type="ARBA" id="ARBA00000085"/>
    </source>
</evidence>
<dbReference type="InterPro" id="IPR036890">
    <property type="entry name" value="HATPase_C_sf"/>
</dbReference>
<dbReference type="PANTHER" id="PTHR43547:SF2">
    <property type="entry name" value="HYBRID SIGNAL TRANSDUCTION HISTIDINE KINASE C"/>
    <property type="match status" value="1"/>
</dbReference>
<dbReference type="SUPFAM" id="SSF55874">
    <property type="entry name" value="ATPase domain of HSP90 chaperone/DNA topoisomerase II/histidine kinase"/>
    <property type="match status" value="1"/>
</dbReference>
<keyword evidence="4" id="KW-1133">Transmembrane helix</keyword>
<keyword evidence="4" id="KW-0812">Transmembrane</keyword>
<name>A0A1C0U8N2_9GAMM</name>
<dbReference type="EMBL" id="LOMY01000018">
    <property type="protein sequence ID" value="OCQ54294.1"/>
    <property type="molecule type" value="Genomic_DNA"/>
</dbReference>
<dbReference type="InterPro" id="IPR003594">
    <property type="entry name" value="HATPase_dom"/>
</dbReference>
<dbReference type="PROSITE" id="PS50109">
    <property type="entry name" value="HIS_KIN"/>
    <property type="match status" value="1"/>
</dbReference>
<keyword evidence="6" id="KW-0808">Transferase</keyword>
<dbReference type="SMART" id="SM00387">
    <property type="entry name" value="HATPase_c"/>
    <property type="match status" value="1"/>
</dbReference>
<dbReference type="InterPro" id="IPR003661">
    <property type="entry name" value="HisK_dim/P_dom"/>
</dbReference>
<evidence type="ECO:0000256" key="2">
    <source>
        <dbReference type="ARBA" id="ARBA00012438"/>
    </source>
</evidence>
<dbReference type="GO" id="GO:0000155">
    <property type="term" value="F:phosphorelay sensor kinase activity"/>
    <property type="evidence" value="ECO:0007669"/>
    <property type="project" value="InterPro"/>
</dbReference>
<dbReference type="EC" id="2.7.13.3" evidence="2"/>
<dbReference type="CDD" id="cd00075">
    <property type="entry name" value="HATPase"/>
    <property type="match status" value="1"/>
</dbReference>
<evidence type="ECO:0000313" key="6">
    <source>
        <dbReference type="EMBL" id="OCQ54294.1"/>
    </source>
</evidence>
<evidence type="ECO:0000256" key="3">
    <source>
        <dbReference type="ARBA" id="ARBA00022553"/>
    </source>
</evidence>
<dbReference type="CDD" id="cd00082">
    <property type="entry name" value="HisKA"/>
    <property type="match status" value="1"/>
</dbReference>
<gene>
    <name evidence="6" type="primary">fixL</name>
    <name evidence="6" type="ORF">Ppb6_00606</name>
</gene>
<dbReference type="PRINTS" id="PR00344">
    <property type="entry name" value="BCTRLSENSOR"/>
</dbReference>
<dbReference type="STRING" id="286156.Ppb6_00606"/>
<keyword evidence="3" id="KW-0597">Phosphoprotein</keyword>
<feature type="domain" description="Histidine kinase" evidence="5">
    <location>
        <begin position="235"/>
        <end position="450"/>
    </location>
</feature>
<dbReference type="PANTHER" id="PTHR43547">
    <property type="entry name" value="TWO-COMPONENT HISTIDINE KINASE"/>
    <property type="match status" value="1"/>
</dbReference>
<protein>
    <recommendedName>
        <fullName evidence="2">histidine kinase</fullName>
        <ecNumber evidence="2">2.7.13.3</ecNumber>
    </recommendedName>
</protein>
<reference evidence="6 7" key="1">
    <citation type="submission" date="2015-12" db="EMBL/GenBank/DDBJ databases">
        <title>Genome comparisons provide insights into the role of secondary metabolites in the pathogenic phase of the Photorhabdus life cycle.</title>
        <authorList>
            <person name="Tobias N.J."/>
            <person name="Mishra B."/>
            <person name="Gupta D.K."/>
            <person name="Thines M."/>
            <person name="Stinear T.P."/>
            <person name="Bode H.B."/>
        </authorList>
    </citation>
    <scope>NUCLEOTIDE SEQUENCE [LARGE SCALE GENOMIC DNA]</scope>
    <source>
        <strain evidence="6 7">PB68.1</strain>
    </source>
</reference>
<dbReference type="Gene3D" id="1.10.287.130">
    <property type="match status" value="1"/>
</dbReference>
<organism evidence="6 7">
    <name type="scientific">Photorhabdus australis subsp. thailandensis</name>
    <dbReference type="NCBI Taxonomy" id="2805096"/>
    <lineage>
        <taxon>Bacteria</taxon>
        <taxon>Pseudomonadati</taxon>
        <taxon>Pseudomonadota</taxon>
        <taxon>Gammaproteobacteria</taxon>
        <taxon>Enterobacterales</taxon>
        <taxon>Morganellaceae</taxon>
        <taxon>Photorhabdus</taxon>
    </lineage>
</organism>
<comment type="catalytic activity">
    <reaction evidence="1">
        <text>ATP + protein L-histidine = ADP + protein N-phospho-L-histidine.</text>
        <dbReference type="EC" id="2.7.13.3"/>
    </reaction>
</comment>
<comment type="caution">
    <text evidence="6">The sequence shown here is derived from an EMBL/GenBank/DDBJ whole genome shotgun (WGS) entry which is preliminary data.</text>
</comment>
<dbReference type="AlphaFoldDB" id="A0A1C0U8N2"/>
<dbReference type="PATRIC" id="fig|286156.4.peg.700"/>
<feature type="transmembrane region" description="Helical" evidence="4">
    <location>
        <begin position="12"/>
        <end position="28"/>
    </location>
</feature>
<dbReference type="InterPro" id="IPR004358">
    <property type="entry name" value="Sig_transdc_His_kin-like_C"/>
</dbReference>
<dbReference type="InterPro" id="IPR036097">
    <property type="entry name" value="HisK_dim/P_sf"/>
</dbReference>
<dbReference type="SUPFAM" id="SSF47384">
    <property type="entry name" value="Homodimeric domain of signal transducing histidine kinase"/>
    <property type="match status" value="1"/>
</dbReference>
<accession>A0A1C0U8N2</accession>
<evidence type="ECO:0000313" key="7">
    <source>
        <dbReference type="Proteomes" id="UP000093476"/>
    </source>
</evidence>
<keyword evidence="7" id="KW-1185">Reference proteome</keyword>
<dbReference type="InterPro" id="IPR005467">
    <property type="entry name" value="His_kinase_dom"/>
</dbReference>
<dbReference type="Proteomes" id="UP000093476">
    <property type="component" value="Unassembled WGS sequence"/>
</dbReference>
<sequence>MKDILSGNHMWHFFAWMVLTVLTAWGMINHSLDQNYQQQTVSFNILYRELSEKLAQHDAIVSLMDANIGLKPLQENFPQIIELQEIPVHVLIFPMISEAEEGRYWLNSTRNSIRLLIDLNILMKNLSLLSQFRSVQLDWNNRPLIRYGLEEGQHFWHWEKKLTSHFQPFVLKASNDQQWSQLPWGYITCLSFLWAVIICFIFLIQKNRRLRKVSDLRAHFFEFTRLNTIDEVATGIVHELNQPLTAIMSYNQSALRLIKKQQYDKVVSVLDSSILQTQRIANLLTQYHDKLTTGSITLQLVNILSILSRVETLLENEIKTGKIKVIKHVCDDLPMIFSEPLWIEQIFHNLISNAIQAQQEKNQVEHKNWICIDINHADEMIKIVITDGGAGLNNEALKNVFIPFFTTRQQGMGLGMTLTETLVHKLGGDITAENCETGGARFIVFLPANKGKGE</sequence>
<feature type="transmembrane region" description="Helical" evidence="4">
    <location>
        <begin position="184"/>
        <end position="204"/>
    </location>
</feature>